<accession>A0A165G303</accession>
<reference evidence="2 3" key="1">
    <citation type="journal article" date="2016" name="Mol. Biol. Evol.">
        <title>Comparative Genomics of Early-Diverging Mushroom-Forming Fungi Provides Insights into the Origins of Lignocellulose Decay Capabilities.</title>
        <authorList>
            <person name="Nagy L.G."/>
            <person name="Riley R."/>
            <person name="Tritt A."/>
            <person name="Adam C."/>
            <person name="Daum C."/>
            <person name="Floudas D."/>
            <person name="Sun H."/>
            <person name="Yadav J.S."/>
            <person name="Pangilinan J."/>
            <person name="Larsson K.H."/>
            <person name="Matsuura K."/>
            <person name="Barry K."/>
            <person name="Labutti K."/>
            <person name="Kuo R."/>
            <person name="Ohm R.A."/>
            <person name="Bhattacharya S.S."/>
            <person name="Shirouzu T."/>
            <person name="Yoshinaga Y."/>
            <person name="Martin F.M."/>
            <person name="Grigoriev I.V."/>
            <person name="Hibbett D.S."/>
        </authorList>
    </citation>
    <scope>NUCLEOTIDE SEQUENCE [LARGE SCALE GENOMIC DNA]</scope>
    <source>
        <strain evidence="2 3">93-53</strain>
    </source>
</reference>
<dbReference type="GeneID" id="63821019"/>
<organism evidence="2 3">
    <name type="scientific">Laetiporus sulphureus 93-53</name>
    <dbReference type="NCBI Taxonomy" id="1314785"/>
    <lineage>
        <taxon>Eukaryota</taxon>
        <taxon>Fungi</taxon>
        <taxon>Dikarya</taxon>
        <taxon>Basidiomycota</taxon>
        <taxon>Agaricomycotina</taxon>
        <taxon>Agaricomycetes</taxon>
        <taxon>Polyporales</taxon>
        <taxon>Laetiporus</taxon>
    </lineage>
</organism>
<dbReference type="InParanoid" id="A0A165G303"/>
<feature type="region of interest" description="Disordered" evidence="1">
    <location>
        <begin position="253"/>
        <end position="321"/>
    </location>
</feature>
<sequence>MHGFAFVPRPFPPPSLADVPLEYVIDQLRRFAPHYWSKPETSDCTIVVPLGTGSSVGASPNVESTTMSPPSDGAFLSFGQQAEESPLRPAPCMVMQLHMDYLCAHSTLLRGLLSGASPFDLLASSSHSFASAQVPMSGNALPCPSILPSPPTRPSIYLPIPDPASFRMLVHYIYFGSTEFIEDALDEGKLSWEGLARNAEYLGMGSEIKVFLGHWYTRWMRGRAPGGYDSDSENEHEAEDGSGDELEMPMQDISAATSPTVFDPDEMYYRADDEDEDFKKVHEAPRGRQRTTRRLGHATSDPGLSSSCQQVLKRAPRGRSK</sequence>
<protein>
    <recommendedName>
        <fullName evidence="4">BTB domain-containing protein</fullName>
    </recommendedName>
</protein>
<dbReference type="RefSeq" id="XP_040767499.1">
    <property type="nucleotide sequence ID" value="XM_040903989.1"/>
</dbReference>
<evidence type="ECO:0000256" key="1">
    <source>
        <dbReference type="SAM" id="MobiDB-lite"/>
    </source>
</evidence>
<name>A0A165G303_9APHY</name>
<evidence type="ECO:0000313" key="2">
    <source>
        <dbReference type="EMBL" id="KZT09759.1"/>
    </source>
</evidence>
<proteinExistence type="predicted"/>
<dbReference type="OrthoDB" id="3366352at2759"/>
<feature type="compositionally biased region" description="Basic residues" evidence="1">
    <location>
        <begin position="287"/>
        <end position="296"/>
    </location>
</feature>
<dbReference type="EMBL" id="KV427611">
    <property type="protein sequence ID" value="KZT09759.1"/>
    <property type="molecule type" value="Genomic_DNA"/>
</dbReference>
<evidence type="ECO:0000313" key="3">
    <source>
        <dbReference type="Proteomes" id="UP000076871"/>
    </source>
</evidence>
<feature type="compositionally biased region" description="Acidic residues" evidence="1">
    <location>
        <begin position="230"/>
        <end position="245"/>
    </location>
</feature>
<gene>
    <name evidence="2" type="ORF">LAESUDRAFT_646490</name>
</gene>
<feature type="region of interest" description="Disordered" evidence="1">
    <location>
        <begin position="226"/>
        <end position="245"/>
    </location>
</feature>
<feature type="compositionally biased region" description="Basic and acidic residues" evidence="1">
    <location>
        <begin position="267"/>
        <end position="286"/>
    </location>
</feature>
<evidence type="ECO:0008006" key="4">
    <source>
        <dbReference type="Google" id="ProtNLM"/>
    </source>
</evidence>
<dbReference type="AlphaFoldDB" id="A0A165G303"/>
<dbReference type="Proteomes" id="UP000076871">
    <property type="component" value="Unassembled WGS sequence"/>
</dbReference>
<keyword evidence="3" id="KW-1185">Reference proteome</keyword>